<keyword evidence="4" id="KW-1185">Reference proteome</keyword>
<accession>A0A1R1XVZ3</accession>
<protein>
    <submittedName>
        <fullName evidence="3">Actin-related protein 8</fullName>
    </submittedName>
</protein>
<evidence type="ECO:0000256" key="1">
    <source>
        <dbReference type="RuleBase" id="RU000487"/>
    </source>
</evidence>
<sequence>MEFYSFILQDIICKHIDMLCIDLKRKQRETKRKPVPNAVAQVVSYNKSVSPEIIHDHNDPYKIDWIDPNLDPYLSTNAFYGDQVQKLINTESFVVKEPIKRGVFNTEDYSSMEVILSDIQGIWTFAIEEILGINKRDLKNYYVVLAIPDLYSKHYVESLLRILLEYMNFGAATVHQSSVLVTFGAGISNACVIDVGAQKTSISCIEDGYCLPDTRVPKKPTRKYMFKVYDETYLAPFCLFYPELISAYSKPPKWNSDLLFYHSGYYLDDQKSTVDDHTKPTQYGKLPSIENPAILEQELKSVDEQLLSIDPVSESQPNIPEAQSLDSVSASKKTTAVPTPAPSSPAGNNLIAPSFNEPATDNIDVTADFQIPNNASTLGSTEKVANTESSSNLQASGSHLNIATPSTELVSQAASSSGTNQQTPAIMSRIYETSAVDELTPLDAAITHSIAHSGGFDKVKRFYNSIILVGGGISFIPEINSTLQDKLYKLADIRSANNEIEKIEKIEIFPSPRDLDPRVLAWKGGAVLSRLDITNELWIYNSEWRHVGARLIKDRTLFQW</sequence>
<organism evidence="3 4">
    <name type="scientific">Smittium culicis</name>
    <dbReference type="NCBI Taxonomy" id="133412"/>
    <lineage>
        <taxon>Eukaryota</taxon>
        <taxon>Fungi</taxon>
        <taxon>Fungi incertae sedis</taxon>
        <taxon>Zoopagomycota</taxon>
        <taxon>Kickxellomycotina</taxon>
        <taxon>Harpellomycetes</taxon>
        <taxon>Harpellales</taxon>
        <taxon>Legeriomycetaceae</taxon>
        <taxon>Smittium</taxon>
    </lineage>
</organism>
<reference evidence="3 4" key="1">
    <citation type="submission" date="2017-01" db="EMBL/GenBank/DDBJ databases">
        <authorList>
            <person name="Mah S.A."/>
            <person name="Swanson W.J."/>
            <person name="Moy G.W."/>
            <person name="Vacquier V.D."/>
        </authorList>
    </citation>
    <scope>NUCLEOTIDE SEQUENCE [LARGE SCALE GENOMIC DNA]</scope>
    <source>
        <strain evidence="3 4">GSMNP</strain>
    </source>
</reference>
<proteinExistence type="inferred from homology"/>
<evidence type="ECO:0000313" key="3">
    <source>
        <dbReference type="EMBL" id="OMJ18778.1"/>
    </source>
</evidence>
<evidence type="ECO:0000313" key="4">
    <source>
        <dbReference type="Proteomes" id="UP000187283"/>
    </source>
</evidence>
<dbReference type="STRING" id="133412.A0A1R1XVZ3"/>
<dbReference type="EMBL" id="LSSN01001659">
    <property type="protein sequence ID" value="OMJ18778.1"/>
    <property type="molecule type" value="Genomic_DNA"/>
</dbReference>
<dbReference type="Gene3D" id="3.30.420.40">
    <property type="match status" value="2"/>
</dbReference>
<dbReference type="SUPFAM" id="SSF53067">
    <property type="entry name" value="Actin-like ATPase domain"/>
    <property type="match status" value="2"/>
</dbReference>
<comment type="similarity">
    <text evidence="1">Belongs to the actin family.</text>
</comment>
<name>A0A1R1XVZ3_9FUNG</name>
<dbReference type="OrthoDB" id="5572108at2759"/>
<dbReference type="Proteomes" id="UP000187283">
    <property type="component" value="Unassembled WGS sequence"/>
</dbReference>
<dbReference type="InterPro" id="IPR004000">
    <property type="entry name" value="Actin"/>
</dbReference>
<dbReference type="AlphaFoldDB" id="A0A1R1XVZ3"/>
<gene>
    <name evidence="3" type="ORF">AYI70_g5148</name>
</gene>
<dbReference type="Pfam" id="PF00022">
    <property type="entry name" value="Actin"/>
    <property type="match status" value="2"/>
</dbReference>
<evidence type="ECO:0000256" key="2">
    <source>
        <dbReference type="SAM" id="MobiDB-lite"/>
    </source>
</evidence>
<dbReference type="InterPro" id="IPR043129">
    <property type="entry name" value="ATPase_NBD"/>
</dbReference>
<dbReference type="PANTHER" id="PTHR11937">
    <property type="entry name" value="ACTIN"/>
    <property type="match status" value="1"/>
</dbReference>
<feature type="region of interest" description="Disordered" evidence="2">
    <location>
        <begin position="311"/>
        <end position="359"/>
    </location>
</feature>
<dbReference type="SMART" id="SM00268">
    <property type="entry name" value="ACTIN"/>
    <property type="match status" value="1"/>
</dbReference>
<comment type="caution">
    <text evidence="3">The sequence shown here is derived from an EMBL/GenBank/DDBJ whole genome shotgun (WGS) entry which is preliminary data.</text>
</comment>
<dbReference type="Gene3D" id="3.90.640.10">
    <property type="entry name" value="Actin, Chain A, domain 4"/>
    <property type="match status" value="1"/>
</dbReference>